<feature type="transmembrane region" description="Helical" evidence="4">
    <location>
        <begin position="259"/>
        <end position="283"/>
    </location>
</feature>
<evidence type="ECO:0000313" key="6">
    <source>
        <dbReference type="EMBL" id="ANS29159.1"/>
    </source>
</evidence>
<dbReference type="CDD" id="cd03230">
    <property type="entry name" value="ABC_DR_subfamily_A"/>
    <property type="match status" value="1"/>
</dbReference>
<dbReference type="EMBL" id="CP009111">
    <property type="protein sequence ID" value="ANS29159.1"/>
    <property type="molecule type" value="Genomic_DNA"/>
</dbReference>
<name>A0A1B1K9A8_RHOOP</name>
<dbReference type="PATRIC" id="fig|37919.13.peg.4742"/>
<accession>A0A1B1K9A8</accession>
<evidence type="ECO:0000313" key="7">
    <source>
        <dbReference type="Proteomes" id="UP000186108"/>
    </source>
</evidence>
<keyword evidence="4" id="KW-1133">Transmembrane helix</keyword>
<dbReference type="GO" id="GO:0005524">
    <property type="term" value="F:ATP binding"/>
    <property type="evidence" value="ECO:0007669"/>
    <property type="project" value="UniProtKB-KW"/>
</dbReference>
<evidence type="ECO:0000256" key="1">
    <source>
        <dbReference type="ARBA" id="ARBA00022741"/>
    </source>
</evidence>
<evidence type="ECO:0000256" key="4">
    <source>
        <dbReference type="SAM" id="Phobius"/>
    </source>
</evidence>
<dbReference type="InterPro" id="IPR003593">
    <property type="entry name" value="AAA+_ATPase"/>
</dbReference>
<evidence type="ECO:0000256" key="2">
    <source>
        <dbReference type="ARBA" id="ARBA00022840"/>
    </source>
</evidence>
<dbReference type="Pfam" id="PF00005">
    <property type="entry name" value="ABC_tran"/>
    <property type="match status" value="1"/>
</dbReference>
<feature type="compositionally biased region" description="Low complexity" evidence="3">
    <location>
        <begin position="325"/>
        <end position="340"/>
    </location>
</feature>
<keyword evidence="4" id="KW-0812">Transmembrane</keyword>
<evidence type="ECO:0000259" key="5">
    <source>
        <dbReference type="PROSITE" id="PS50893"/>
    </source>
</evidence>
<dbReference type="InterPro" id="IPR003439">
    <property type="entry name" value="ABC_transporter-like_ATP-bd"/>
</dbReference>
<dbReference type="SMART" id="SM00382">
    <property type="entry name" value="AAA"/>
    <property type="match status" value="1"/>
</dbReference>
<dbReference type="Proteomes" id="UP000186108">
    <property type="component" value="Chromosome"/>
</dbReference>
<dbReference type="AlphaFoldDB" id="A0A1B1K9A8"/>
<feature type="domain" description="ABC transporter" evidence="5">
    <location>
        <begin position="7"/>
        <end position="230"/>
    </location>
</feature>
<feature type="transmembrane region" description="Helical" evidence="4">
    <location>
        <begin position="228"/>
        <end position="247"/>
    </location>
</feature>
<dbReference type="InterPro" id="IPR027417">
    <property type="entry name" value="P-loop_NTPase"/>
</dbReference>
<keyword evidence="4" id="KW-0472">Membrane</keyword>
<dbReference type="PANTHER" id="PTHR43038">
    <property type="entry name" value="ATP-BINDING CASSETTE, SUB-FAMILY H, MEMBER 1"/>
    <property type="match status" value="1"/>
</dbReference>
<protein>
    <submittedName>
        <fullName evidence="6">ABC transporter ATP-binding protein</fullName>
    </submittedName>
</protein>
<organism evidence="6 7">
    <name type="scientific">Rhodococcus opacus</name>
    <name type="common">Nocardia opaca</name>
    <dbReference type="NCBI Taxonomy" id="37919"/>
    <lineage>
        <taxon>Bacteria</taxon>
        <taxon>Bacillati</taxon>
        <taxon>Actinomycetota</taxon>
        <taxon>Actinomycetes</taxon>
        <taxon>Mycobacteriales</taxon>
        <taxon>Nocardiaceae</taxon>
        <taxon>Rhodococcus</taxon>
    </lineage>
</organism>
<proteinExistence type="predicted"/>
<dbReference type="SUPFAM" id="SSF52540">
    <property type="entry name" value="P-loop containing nucleoside triphosphate hydrolases"/>
    <property type="match status" value="1"/>
</dbReference>
<evidence type="ECO:0000256" key="3">
    <source>
        <dbReference type="SAM" id="MobiDB-lite"/>
    </source>
</evidence>
<gene>
    <name evidence="6" type="ORF">R1CP_22440</name>
</gene>
<dbReference type="PROSITE" id="PS50893">
    <property type="entry name" value="ABC_TRANSPORTER_2"/>
    <property type="match status" value="1"/>
</dbReference>
<feature type="region of interest" description="Disordered" evidence="3">
    <location>
        <begin position="291"/>
        <end position="340"/>
    </location>
</feature>
<dbReference type="PANTHER" id="PTHR43038:SF3">
    <property type="entry name" value="ABC TRANSPORTER G FAMILY MEMBER 20 ISOFORM X1"/>
    <property type="match status" value="1"/>
</dbReference>
<reference evidence="6 7" key="1">
    <citation type="submission" date="2014-07" db="EMBL/GenBank/DDBJ databases">
        <authorList>
            <person name="Zhang J.E."/>
            <person name="Yang H."/>
            <person name="Guo J."/>
            <person name="Deng Z."/>
            <person name="Luo H."/>
            <person name="Luo M."/>
            <person name="Zhao B."/>
        </authorList>
    </citation>
    <scope>NUCLEOTIDE SEQUENCE [LARGE SCALE GENOMIC DNA]</scope>
    <source>
        <strain evidence="6 7">1CP</strain>
    </source>
</reference>
<keyword evidence="2 6" id="KW-0067">ATP-binding</keyword>
<dbReference type="GO" id="GO:0016887">
    <property type="term" value="F:ATP hydrolysis activity"/>
    <property type="evidence" value="ECO:0007669"/>
    <property type="project" value="InterPro"/>
</dbReference>
<sequence length="340" mass="36301">MTGSPVIDIRDLHVRRGRNEVLHGIDVQVPSGSITGLLGPSGCGKTTLMRWVVGTQIVESGTVTVLGAPAGSVSLRSRIGYVTQSPSVYADLTVKKNVAYFAALYGQPSDAVTEAVEAVGLTRFATQKAADLSGGQLGRVSLACALVARPEVLVLDEPTVGLDPLLRVELWERFDALADAGTTLLVSSHVMDEAEHCASLLLMRDGYVLAQVSPGELREQTGEASHRTVAMILVVPSLLMVLLYFLYQNVPAPPGQLSLFEPVAITMLGILPFVVMFLVTSIAMQREGRREHSNACSRPPWANSTCSAATLPRSPRPLLHRRRSPASSRSDSSASPPRAA</sequence>
<keyword evidence="1" id="KW-0547">Nucleotide-binding</keyword>
<dbReference type="Gene3D" id="3.40.50.300">
    <property type="entry name" value="P-loop containing nucleotide triphosphate hydrolases"/>
    <property type="match status" value="1"/>
</dbReference>